<dbReference type="EMBL" id="NSDI01000001">
    <property type="protein sequence ID" value="RIY38210.1"/>
    <property type="molecule type" value="Genomic_DNA"/>
</dbReference>
<gene>
    <name evidence="3" type="ORF">CKY20_01305</name>
</gene>
<keyword evidence="1" id="KW-0175">Coiled coil</keyword>
<accession>A0A3A1YMK5</accession>
<proteinExistence type="predicted"/>
<evidence type="ECO:0000256" key="1">
    <source>
        <dbReference type="SAM" id="Coils"/>
    </source>
</evidence>
<feature type="compositionally biased region" description="Basic and acidic residues" evidence="2">
    <location>
        <begin position="235"/>
        <end position="250"/>
    </location>
</feature>
<protein>
    <submittedName>
        <fullName evidence="3">Uncharacterized protein</fullName>
    </submittedName>
</protein>
<dbReference type="InterPro" id="IPR046228">
    <property type="entry name" value="DUF6261"/>
</dbReference>
<dbReference type="Pfam" id="PF19775">
    <property type="entry name" value="DUF6261"/>
    <property type="match status" value="1"/>
</dbReference>
<name>A0A3A1YMK5_9FLAO</name>
<comment type="caution">
    <text evidence="3">The sequence shown here is derived from an EMBL/GenBank/DDBJ whole genome shotgun (WGS) entry which is preliminary data.</text>
</comment>
<dbReference type="Proteomes" id="UP000265497">
    <property type="component" value="Unassembled WGS sequence"/>
</dbReference>
<dbReference type="AlphaFoldDB" id="A0A3A1YMK5"/>
<evidence type="ECO:0000313" key="3">
    <source>
        <dbReference type="EMBL" id="RIY38210.1"/>
    </source>
</evidence>
<feature type="coiled-coil region" evidence="1">
    <location>
        <begin position="134"/>
        <end position="164"/>
    </location>
</feature>
<dbReference type="RefSeq" id="WP_119652050.1">
    <property type="nucleotide sequence ID" value="NZ_NSDI01000001.1"/>
</dbReference>
<evidence type="ECO:0000313" key="4">
    <source>
        <dbReference type="Proteomes" id="UP000265497"/>
    </source>
</evidence>
<sequence>MNKLNTSIRTTEIDDVSDLLLVLYRKEIALQEEAFLKSTFAEIETLSHEITEAIKRDIAFSKQEEADLRRDNLVRSLNAALLGYCALPIPQLKENGEKLFAVFSKYGVKITKEAYAVESSLIESLLKDLSAPELESAIASLQGIKEIISQLRNEQTAFTELRAEYEKSISEQKNTPSASSLKKPLLEAINGKLIPYLIAMKIANPTQYSSLANAVQQVIDTTNTTIKRRNNQGKGDSETKKEKEKDKLSQ</sequence>
<reference evidence="3 4" key="1">
    <citation type="submission" date="2017-08" db="EMBL/GenBank/DDBJ databases">
        <title>Capnocytophaga canis 17-158 assembly.</title>
        <authorList>
            <person name="Gulvik C.A."/>
        </authorList>
    </citation>
    <scope>NUCLEOTIDE SEQUENCE [LARGE SCALE GENOMIC DNA]</scope>
    <source>
        <strain evidence="3 4">17-158</strain>
    </source>
</reference>
<feature type="region of interest" description="Disordered" evidence="2">
    <location>
        <begin position="225"/>
        <end position="250"/>
    </location>
</feature>
<evidence type="ECO:0000256" key="2">
    <source>
        <dbReference type="SAM" id="MobiDB-lite"/>
    </source>
</evidence>
<organism evidence="3 4">
    <name type="scientific">Capnocytophaga canis</name>
    <dbReference type="NCBI Taxonomy" id="1848903"/>
    <lineage>
        <taxon>Bacteria</taxon>
        <taxon>Pseudomonadati</taxon>
        <taxon>Bacteroidota</taxon>
        <taxon>Flavobacteriia</taxon>
        <taxon>Flavobacteriales</taxon>
        <taxon>Flavobacteriaceae</taxon>
        <taxon>Capnocytophaga</taxon>
    </lineage>
</organism>